<gene>
    <name evidence="1" type="ORF">PGT21_000389</name>
</gene>
<dbReference type="Proteomes" id="UP000324748">
    <property type="component" value="Unassembled WGS sequence"/>
</dbReference>
<protein>
    <submittedName>
        <fullName evidence="1">Uncharacterized protein</fullName>
    </submittedName>
</protein>
<organism evidence="1 2">
    <name type="scientific">Puccinia graminis f. sp. tritici</name>
    <dbReference type="NCBI Taxonomy" id="56615"/>
    <lineage>
        <taxon>Eukaryota</taxon>
        <taxon>Fungi</taxon>
        <taxon>Dikarya</taxon>
        <taxon>Basidiomycota</taxon>
        <taxon>Pucciniomycotina</taxon>
        <taxon>Pucciniomycetes</taxon>
        <taxon>Pucciniales</taxon>
        <taxon>Pucciniaceae</taxon>
        <taxon>Puccinia</taxon>
    </lineage>
</organism>
<name>A0A5B0QHP8_PUCGR</name>
<keyword evidence="2" id="KW-1185">Reference proteome</keyword>
<reference evidence="1 2" key="1">
    <citation type="submission" date="2019-05" db="EMBL/GenBank/DDBJ databases">
        <title>Emergence of the Ug99 lineage of the wheat stem rust pathogen through somatic hybridization.</title>
        <authorList>
            <person name="Li F."/>
            <person name="Upadhyaya N.M."/>
            <person name="Sperschneider J."/>
            <person name="Matny O."/>
            <person name="Nguyen-Phuc H."/>
            <person name="Mago R."/>
            <person name="Raley C."/>
            <person name="Miller M.E."/>
            <person name="Silverstein K.A.T."/>
            <person name="Henningsen E."/>
            <person name="Hirsch C.D."/>
            <person name="Visser B."/>
            <person name="Pretorius Z.A."/>
            <person name="Steffenson B.J."/>
            <person name="Schwessinger B."/>
            <person name="Dodds P.N."/>
            <person name="Figueroa M."/>
        </authorList>
    </citation>
    <scope>NUCLEOTIDE SEQUENCE [LARGE SCALE GENOMIC DNA]</scope>
    <source>
        <strain evidence="1">21-0</strain>
    </source>
</reference>
<evidence type="ECO:0000313" key="2">
    <source>
        <dbReference type="Proteomes" id="UP000324748"/>
    </source>
</evidence>
<dbReference type="AlphaFoldDB" id="A0A5B0QHP8"/>
<comment type="caution">
    <text evidence="1">The sequence shown here is derived from an EMBL/GenBank/DDBJ whole genome shotgun (WGS) entry which is preliminary data.</text>
</comment>
<evidence type="ECO:0000313" key="1">
    <source>
        <dbReference type="EMBL" id="KAA1112523.1"/>
    </source>
</evidence>
<sequence>MTARSPISIPSDTSSDNGLRLTGEDLAISMLLTPDGALTYGHDTFTQAEFECLETKILERIQIFCRTFVPRDEEEHRGRIKLYKDLKRYFELGTI</sequence>
<accession>A0A5B0QHP8</accession>
<proteinExistence type="predicted"/>
<dbReference type="EMBL" id="VSWC01000015">
    <property type="protein sequence ID" value="KAA1112523.1"/>
    <property type="molecule type" value="Genomic_DNA"/>
</dbReference>